<dbReference type="EMBL" id="KK784891">
    <property type="protein sequence ID" value="KDO69961.1"/>
    <property type="molecule type" value="Genomic_DNA"/>
</dbReference>
<name>A0A067G3B3_CITSI</name>
<keyword evidence="6" id="KW-1185">Reference proteome</keyword>
<evidence type="ECO:0000256" key="1">
    <source>
        <dbReference type="ARBA" id="ARBA00004123"/>
    </source>
</evidence>
<comment type="similarity">
    <text evidence="2">Belongs to the NPR1-interactor family.</text>
</comment>
<dbReference type="PANTHER" id="PTHR35735">
    <property type="entry name" value="PROTEIN NIM1-INTERACTING 2"/>
    <property type="match status" value="1"/>
</dbReference>
<organism evidence="5 6">
    <name type="scientific">Citrus sinensis</name>
    <name type="common">Sweet orange</name>
    <name type="synonym">Citrus aurantium var. sinensis</name>
    <dbReference type="NCBI Taxonomy" id="2711"/>
    <lineage>
        <taxon>Eukaryota</taxon>
        <taxon>Viridiplantae</taxon>
        <taxon>Streptophyta</taxon>
        <taxon>Embryophyta</taxon>
        <taxon>Tracheophyta</taxon>
        <taxon>Spermatophyta</taxon>
        <taxon>Magnoliopsida</taxon>
        <taxon>eudicotyledons</taxon>
        <taxon>Gunneridae</taxon>
        <taxon>Pentapetalae</taxon>
        <taxon>rosids</taxon>
        <taxon>malvids</taxon>
        <taxon>Sapindales</taxon>
        <taxon>Rutaceae</taxon>
        <taxon>Aurantioideae</taxon>
        <taxon>Citrus</taxon>
    </lineage>
</organism>
<feature type="compositionally biased region" description="Basic and acidic residues" evidence="4">
    <location>
        <begin position="72"/>
        <end position="83"/>
    </location>
</feature>
<dbReference type="GO" id="GO:0010112">
    <property type="term" value="P:regulation of systemic acquired resistance"/>
    <property type="evidence" value="ECO:0007669"/>
    <property type="project" value="InterPro"/>
</dbReference>
<feature type="region of interest" description="Disordered" evidence="4">
    <location>
        <begin position="1"/>
        <end position="37"/>
    </location>
</feature>
<feature type="compositionally biased region" description="Polar residues" evidence="4">
    <location>
        <begin position="121"/>
        <end position="132"/>
    </location>
</feature>
<dbReference type="eggNOG" id="ENOG502S7VG">
    <property type="taxonomic scope" value="Eukaryota"/>
</dbReference>
<dbReference type="GO" id="GO:0005634">
    <property type="term" value="C:nucleus"/>
    <property type="evidence" value="ECO:0007669"/>
    <property type="project" value="UniProtKB-SubCell"/>
</dbReference>
<reference evidence="5 6" key="1">
    <citation type="submission" date="2014-04" db="EMBL/GenBank/DDBJ databases">
        <authorList>
            <consortium name="International Citrus Genome Consortium"/>
            <person name="Gmitter F."/>
            <person name="Chen C."/>
            <person name="Farmerie W."/>
            <person name="Harkins T."/>
            <person name="Desany B."/>
            <person name="Mohiuddin M."/>
            <person name="Kodira C."/>
            <person name="Borodovsky M."/>
            <person name="Lomsadze A."/>
            <person name="Burns P."/>
            <person name="Jenkins J."/>
            <person name="Prochnik S."/>
            <person name="Shu S."/>
            <person name="Chapman J."/>
            <person name="Pitluck S."/>
            <person name="Schmutz J."/>
            <person name="Rokhsar D."/>
        </authorList>
    </citation>
    <scope>NUCLEOTIDE SEQUENCE</scope>
</reference>
<dbReference type="AlphaFoldDB" id="A0A067G3B3"/>
<dbReference type="Pfam" id="PF15699">
    <property type="entry name" value="NPR1_interact"/>
    <property type="match status" value="1"/>
</dbReference>
<protein>
    <submittedName>
        <fullName evidence="5">Uncharacterized protein</fullName>
    </submittedName>
</protein>
<sequence length="132" mass="15122">MAGGKMEGEKRRREHNGELEGKRTKGEDVNAVAGQTQTVTEDEVEEFYAILRRIHVAVKYFEKVDKEARRKLTDTGWRPRFEPEDFDEHDGVNDAGVNNNRCQKEEGVEEGEEDSGLDLNSDPTSFTSKKYR</sequence>
<accession>A0A067G3B3</accession>
<evidence type="ECO:0000256" key="3">
    <source>
        <dbReference type="ARBA" id="ARBA00023242"/>
    </source>
</evidence>
<keyword evidence="3" id="KW-0539">Nucleus</keyword>
<dbReference type="InterPro" id="IPR031425">
    <property type="entry name" value="NPR1/NH1-interacting"/>
</dbReference>
<dbReference type="SMR" id="A0A067G3B3"/>
<evidence type="ECO:0000256" key="4">
    <source>
        <dbReference type="SAM" id="MobiDB-lite"/>
    </source>
</evidence>
<evidence type="ECO:0000313" key="6">
    <source>
        <dbReference type="Proteomes" id="UP000027120"/>
    </source>
</evidence>
<proteinExistence type="inferred from homology"/>
<feature type="compositionally biased region" description="Acidic residues" evidence="4">
    <location>
        <begin position="107"/>
        <end position="116"/>
    </location>
</feature>
<comment type="subcellular location">
    <subcellularLocation>
        <location evidence="1">Nucleus</location>
    </subcellularLocation>
</comment>
<feature type="region of interest" description="Disordered" evidence="4">
    <location>
        <begin position="72"/>
        <end position="132"/>
    </location>
</feature>
<gene>
    <name evidence="5" type="ORF">CISIN_1g032847mg</name>
</gene>
<feature type="compositionally biased region" description="Basic and acidic residues" evidence="4">
    <location>
        <begin position="1"/>
        <end position="28"/>
    </location>
</feature>
<dbReference type="PaxDb" id="2711-XP_006484459.1"/>
<evidence type="ECO:0000256" key="2">
    <source>
        <dbReference type="ARBA" id="ARBA00009937"/>
    </source>
</evidence>
<evidence type="ECO:0000313" key="5">
    <source>
        <dbReference type="EMBL" id="KDO69961.1"/>
    </source>
</evidence>
<dbReference type="PANTHER" id="PTHR35735:SF8">
    <property type="entry name" value="PROTEIN NIM1-INTERACTING 2"/>
    <property type="match status" value="1"/>
</dbReference>
<dbReference type="Proteomes" id="UP000027120">
    <property type="component" value="Unassembled WGS sequence"/>
</dbReference>
<dbReference type="InterPro" id="IPR034577">
    <property type="entry name" value="NIMIN-2"/>
</dbReference>